<evidence type="ECO:0000259" key="5">
    <source>
        <dbReference type="PROSITE" id="PS50002"/>
    </source>
</evidence>
<evidence type="ECO:0000256" key="4">
    <source>
        <dbReference type="SAM" id="MobiDB-lite"/>
    </source>
</evidence>
<dbReference type="Pfam" id="PF04366">
    <property type="entry name" value="Ysc84"/>
    <property type="match status" value="1"/>
</dbReference>
<dbReference type="FunFam" id="2.30.30.40:FF:000100">
    <property type="entry name" value="SH3 domain-containing YSC84-like protein 1"/>
    <property type="match status" value="1"/>
</dbReference>
<dbReference type="OrthoDB" id="443981at2759"/>
<feature type="compositionally biased region" description="Polar residues" evidence="4">
    <location>
        <begin position="267"/>
        <end position="282"/>
    </location>
</feature>
<dbReference type="STRING" id="230819.A0A5C3LCE1"/>
<evidence type="ECO:0000256" key="1">
    <source>
        <dbReference type="ARBA" id="ARBA00007761"/>
    </source>
</evidence>
<dbReference type="InterPro" id="IPR001452">
    <property type="entry name" value="SH3_domain"/>
</dbReference>
<dbReference type="Gene3D" id="2.30.30.40">
    <property type="entry name" value="SH3 Domains"/>
    <property type="match status" value="1"/>
</dbReference>
<dbReference type="SUPFAM" id="SSF50044">
    <property type="entry name" value="SH3-domain"/>
    <property type="match status" value="1"/>
</dbReference>
<feature type="compositionally biased region" description="Low complexity" evidence="4">
    <location>
        <begin position="232"/>
        <end position="253"/>
    </location>
</feature>
<evidence type="ECO:0000256" key="3">
    <source>
        <dbReference type="PROSITE-ProRule" id="PRU00192"/>
    </source>
</evidence>
<evidence type="ECO:0000313" key="7">
    <source>
        <dbReference type="Proteomes" id="UP000307440"/>
    </source>
</evidence>
<dbReference type="Pfam" id="PF00018">
    <property type="entry name" value="SH3_1"/>
    <property type="match status" value="1"/>
</dbReference>
<dbReference type="Proteomes" id="UP000307440">
    <property type="component" value="Unassembled WGS sequence"/>
</dbReference>
<dbReference type="GO" id="GO:0051017">
    <property type="term" value="P:actin filament bundle assembly"/>
    <property type="evidence" value="ECO:0007669"/>
    <property type="project" value="TreeGrafter"/>
</dbReference>
<reference evidence="6 7" key="1">
    <citation type="journal article" date="2019" name="Nat. Ecol. Evol.">
        <title>Megaphylogeny resolves global patterns of mushroom evolution.</title>
        <authorList>
            <person name="Varga T."/>
            <person name="Krizsan K."/>
            <person name="Foldi C."/>
            <person name="Dima B."/>
            <person name="Sanchez-Garcia M."/>
            <person name="Sanchez-Ramirez S."/>
            <person name="Szollosi G.J."/>
            <person name="Szarkandi J.G."/>
            <person name="Papp V."/>
            <person name="Albert L."/>
            <person name="Andreopoulos W."/>
            <person name="Angelini C."/>
            <person name="Antonin V."/>
            <person name="Barry K.W."/>
            <person name="Bougher N.L."/>
            <person name="Buchanan P."/>
            <person name="Buyck B."/>
            <person name="Bense V."/>
            <person name="Catcheside P."/>
            <person name="Chovatia M."/>
            <person name="Cooper J."/>
            <person name="Damon W."/>
            <person name="Desjardin D."/>
            <person name="Finy P."/>
            <person name="Geml J."/>
            <person name="Haridas S."/>
            <person name="Hughes K."/>
            <person name="Justo A."/>
            <person name="Karasinski D."/>
            <person name="Kautmanova I."/>
            <person name="Kiss B."/>
            <person name="Kocsube S."/>
            <person name="Kotiranta H."/>
            <person name="LaButti K.M."/>
            <person name="Lechner B.E."/>
            <person name="Liimatainen K."/>
            <person name="Lipzen A."/>
            <person name="Lukacs Z."/>
            <person name="Mihaltcheva S."/>
            <person name="Morgado L.N."/>
            <person name="Niskanen T."/>
            <person name="Noordeloos M.E."/>
            <person name="Ohm R.A."/>
            <person name="Ortiz-Santana B."/>
            <person name="Ovrebo C."/>
            <person name="Racz N."/>
            <person name="Riley R."/>
            <person name="Savchenko A."/>
            <person name="Shiryaev A."/>
            <person name="Soop K."/>
            <person name="Spirin V."/>
            <person name="Szebenyi C."/>
            <person name="Tomsovsky M."/>
            <person name="Tulloss R.E."/>
            <person name="Uehling J."/>
            <person name="Grigoriev I.V."/>
            <person name="Vagvolgyi C."/>
            <person name="Papp T."/>
            <person name="Martin F.M."/>
            <person name="Miettinen O."/>
            <person name="Hibbett D.S."/>
            <person name="Nagy L.G."/>
        </authorList>
    </citation>
    <scope>NUCLEOTIDE SEQUENCE [LARGE SCALE GENOMIC DNA]</scope>
    <source>
        <strain evidence="6 7">CBS 121175</strain>
    </source>
</reference>
<dbReference type="GO" id="GO:0051666">
    <property type="term" value="P:actin cortical patch localization"/>
    <property type="evidence" value="ECO:0007669"/>
    <property type="project" value="TreeGrafter"/>
</dbReference>
<feature type="domain" description="SH3" evidence="5">
    <location>
        <begin position="385"/>
        <end position="444"/>
    </location>
</feature>
<proteinExistence type="inferred from homology"/>
<dbReference type="InterPro" id="IPR036028">
    <property type="entry name" value="SH3-like_dom_sf"/>
</dbReference>
<feature type="region of interest" description="Disordered" evidence="4">
    <location>
        <begin position="232"/>
        <end position="307"/>
    </location>
</feature>
<evidence type="ECO:0000313" key="6">
    <source>
        <dbReference type="EMBL" id="TFK30734.1"/>
    </source>
</evidence>
<gene>
    <name evidence="6" type="ORF">FA15DRAFT_662766</name>
</gene>
<organism evidence="6 7">
    <name type="scientific">Coprinopsis marcescibilis</name>
    <name type="common">Agaric fungus</name>
    <name type="synonym">Psathyrella marcescibilis</name>
    <dbReference type="NCBI Taxonomy" id="230819"/>
    <lineage>
        <taxon>Eukaryota</taxon>
        <taxon>Fungi</taxon>
        <taxon>Dikarya</taxon>
        <taxon>Basidiomycota</taxon>
        <taxon>Agaricomycotina</taxon>
        <taxon>Agaricomycetes</taxon>
        <taxon>Agaricomycetidae</taxon>
        <taxon>Agaricales</taxon>
        <taxon>Agaricineae</taxon>
        <taxon>Psathyrellaceae</taxon>
        <taxon>Coprinopsis</taxon>
    </lineage>
</organism>
<dbReference type="GO" id="GO:0051015">
    <property type="term" value="F:actin filament binding"/>
    <property type="evidence" value="ECO:0007669"/>
    <property type="project" value="TreeGrafter"/>
</dbReference>
<dbReference type="PANTHER" id="PTHR15629">
    <property type="entry name" value="SH3YL1 PROTEIN"/>
    <property type="match status" value="1"/>
</dbReference>
<dbReference type="SMART" id="SM00326">
    <property type="entry name" value="SH3"/>
    <property type="match status" value="1"/>
</dbReference>
<evidence type="ECO:0000256" key="2">
    <source>
        <dbReference type="ARBA" id="ARBA00022443"/>
    </source>
</evidence>
<dbReference type="GO" id="GO:0035091">
    <property type="term" value="F:phosphatidylinositol binding"/>
    <property type="evidence" value="ECO:0007669"/>
    <property type="project" value="TreeGrafter"/>
</dbReference>
<keyword evidence="2 3" id="KW-0728">SH3 domain</keyword>
<dbReference type="AlphaFoldDB" id="A0A5C3LCE1"/>
<name>A0A5C3LCE1_COPMA</name>
<protein>
    <submittedName>
        <fullName evidence="6">DUF500-domain-containing protein</fullName>
    </submittedName>
</protein>
<dbReference type="InterPro" id="IPR007461">
    <property type="entry name" value="Ysc84_actin-binding"/>
</dbReference>
<dbReference type="InterPro" id="IPR033643">
    <property type="entry name" value="SYLF_SH3YL1-like"/>
</dbReference>
<dbReference type="PROSITE" id="PS50002">
    <property type="entry name" value="SH3"/>
    <property type="match status" value="1"/>
</dbReference>
<comment type="similarity">
    <text evidence="1">Belongs to the SH3YL1 family.</text>
</comment>
<dbReference type="GO" id="GO:0030479">
    <property type="term" value="C:actin cortical patch"/>
    <property type="evidence" value="ECO:0007669"/>
    <property type="project" value="TreeGrafter"/>
</dbReference>
<dbReference type="PANTHER" id="PTHR15629:SF2">
    <property type="entry name" value="SH3 DOMAIN-CONTAINING YSC84-LIKE PROTEIN 1"/>
    <property type="match status" value="1"/>
</dbReference>
<dbReference type="CDD" id="cd11525">
    <property type="entry name" value="SYLF_SH3YL1_like"/>
    <property type="match status" value="1"/>
</dbReference>
<accession>A0A5C3LCE1</accession>
<dbReference type="PRINTS" id="PR00452">
    <property type="entry name" value="SH3DOMAIN"/>
</dbReference>
<dbReference type="InterPro" id="IPR051702">
    <property type="entry name" value="SH3_domain_YSC84-like"/>
</dbReference>
<keyword evidence="7" id="KW-1185">Reference proteome</keyword>
<dbReference type="EMBL" id="ML210146">
    <property type="protein sequence ID" value="TFK30734.1"/>
    <property type="molecule type" value="Genomic_DNA"/>
</dbReference>
<sequence length="444" mass="47187">MHKFNSPLPQSLQKECAKAAKIFSSFVDDRHNVLDRVVPRSVLANAKGFAIFTIFKAGFLVSVRGGSGVVIAKLDDGTWSAPSAIGAAGAGGGIQAGAEVTDFLVVLNSRSAVRTFMAAGSLTLGGNMSVALGPLGRNGEATGAVGTNGKVAAMYSYSKTRGLFGGISLEGSVIVERQDANAIAYQSPVTVRMLLGGMVPPPSWAMPLVQTLDSCTSVPTVPDWIDDRVDSLSRSSTMTSTGSRGSSRPSFFNRRNKSEEPEFPPASWSTPMDGSPCNTNDSATRDPTRNQSTSRRSSGYDEFETTFSPPVPLIENLTLDELPASNIIQPHAPPSEFSAAKGKAKAKDVDLLGLNDEPEAVNHFKPLSSHQRIKPKPELAAPLSEGVARAIALYKFDSIEPGDLSFNQGEVITVTQKSESTDAWWTGKLHGRKGIFPANFVELV</sequence>